<evidence type="ECO:0000313" key="2">
    <source>
        <dbReference type="Proteomes" id="UP001398556"/>
    </source>
</evidence>
<dbReference type="Proteomes" id="UP001398556">
    <property type="component" value="Unassembled WGS sequence"/>
</dbReference>
<protein>
    <submittedName>
        <fullName evidence="1">Uncharacterized protein</fullName>
    </submittedName>
</protein>
<accession>A0ABU9HQM5</accession>
<keyword evidence="2" id="KW-1185">Reference proteome</keyword>
<gene>
    <name evidence="1" type="ORF">AAEO59_14320</name>
</gene>
<organism evidence="1 2">
    <name type="scientific">Flavobacterium flavipallidum</name>
    <dbReference type="NCBI Taxonomy" id="3139140"/>
    <lineage>
        <taxon>Bacteria</taxon>
        <taxon>Pseudomonadati</taxon>
        <taxon>Bacteroidota</taxon>
        <taxon>Flavobacteriia</taxon>
        <taxon>Flavobacteriales</taxon>
        <taxon>Flavobacteriaceae</taxon>
        <taxon>Flavobacterium</taxon>
    </lineage>
</organism>
<proteinExistence type="predicted"/>
<dbReference type="EMBL" id="JBBYHU010000037">
    <property type="protein sequence ID" value="MEL1242230.1"/>
    <property type="molecule type" value="Genomic_DNA"/>
</dbReference>
<comment type="caution">
    <text evidence="1">The sequence shown here is derived from an EMBL/GenBank/DDBJ whole genome shotgun (WGS) entry which is preliminary data.</text>
</comment>
<dbReference type="RefSeq" id="WP_341701431.1">
    <property type="nucleotide sequence ID" value="NZ_JBBYHU010000037.1"/>
</dbReference>
<sequence>MKTIIILFMSILTTTFYAQTAEELEYFNAENSFVLSIIPSLAARLFVI</sequence>
<evidence type="ECO:0000313" key="1">
    <source>
        <dbReference type="EMBL" id="MEL1242230.1"/>
    </source>
</evidence>
<name>A0ABU9HQM5_9FLAO</name>
<reference evidence="1 2" key="1">
    <citation type="submission" date="2024-04" db="EMBL/GenBank/DDBJ databases">
        <title>Flavobacterium sp. DGU99 16S ribosomal RNA gene Genome sequencing and assembly.</title>
        <authorList>
            <person name="Park S."/>
        </authorList>
    </citation>
    <scope>NUCLEOTIDE SEQUENCE [LARGE SCALE GENOMIC DNA]</scope>
    <source>
        <strain evidence="1 2">DGU99</strain>
    </source>
</reference>